<reference evidence="10" key="1">
    <citation type="submission" date="2020-10" db="EMBL/GenBank/DDBJ databases">
        <authorList>
            <person name="Gilroy R."/>
        </authorList>
    </citation>
    <scope>NUCLEOTIDE SEQUENCE</scope>
    <source>
        <strain evidence="10">CHK195-4489</strain>
    </source>
</reference>
<dbReference type="GO" id="GO:0004252">
    <property type="term" value="F:serine-type endopeptidase activity"/>
    <property type="evidence" value="ECO:0007669"/>
    <property type="project" value="InterPro"/>
</dbReference>
<dbReference type="InterPro" id="IPR019758">
    <property type="entry name" value="Pept_S26A_signal_pept_1_CS"/>
</dbReference>
<protein>
    <recommendedName>
        <fullName evidence="4 7">Signal peptidase I</fullName>
        <ecNumber evidence="4 7">3.4.21.89</ecNumber>
    </recommendedName>
</protein>
<keyword evidence="7" id="KW-0472">Membrane</keyword>
<dbReference type="EMBL" id="DVMM01000092">
    <property type="protein sequence ID" value="HIU29570.1"/>
    <property type="molecule type" value="Genomic_DNA"/>
</dbReference>
<feature type="active site" evidence="6">
    <location>
        <position position="150"/>
    </location>
</feature>
<dbReference type="GO" id="GO:0006465">
    <property type="term" value="P:signal peptide processing"/>
    <property type="evidence" value="ECO:0007669"/>
    <property type="project" value="InterPro"/>
</dbReference>
<accession>A0A9D1L9X0</accession>
<evidence type="ECO:0000256" key="8">
    <source>
        <dbReference type="SAM" id="MobiDB-lite"/>
    </source>
</evidence>
<dbReference type="InterPro" id="IPR036286">
    <property type="entry name" value="LexA/Signal_pep-like_sf"/>
</dbReference>
<comment type="subcellular location">
    <subcellularLocation>
        <location evidence="2">Cell membrane</location>
        <topology evidence="2">Single-pass type II membrane protein</topology>
    </subcellularLocation>
    <subcellularLocation>
        <location evidence="7">Membrane</location>
        <topology evidence="7">Single-pass type II membrane protein</topology>
    </subcellularLocation>
</comment>
<comment type="caution">
    <text evidence="10">The sequence shown here is derived from an EMBL/GenBank/DDBJ whole genome shotgun (WGS) entry which is preliminary data.</text>
</comment>
<evidence type="ECO:0000256" key="4">
    <source>
        <dbReference type="ARBA" id="ARBA00013208"/>
    </source>
</evidence>
<dbReference type="PROSITE" id="PS00761">
    <property type="entry name" value="SPASE_I_3"/>
    <property type="match status" value="1"/>
</dbReference>
<evidence type="ECO:0000313" key="10">
    <source>
        <dbReference type="EMBL" id="HIU29570.1"/>
    </source>
</evidence>
<evidence type="ECO:0000256" key="5">
    <source>
        <dbReference type="ARBA" id="ARBA00022801"/>
    </source>
</evidence>
<dbReference type="EC" id="3.4.21.89" evidence="4 7"/>
<dbReference type="PRINTS" id="PR00727">
    <property type="entry name" value="LEADERPTASE"/>
</dbReference>
<dbReference type="Gene3D" id="2.10.109.10">
    <property type="entry name" value="Umud Fragment, subunit A"/>
    <property type="match status" value="1"/>
</dbReference>
<keyword evidence="7" id="KW-0645">Protease</keyword>
<dbReference type="NCBIfam" id="TIGR02227">
    <property type="entry name" value="sigpep_I_bact"/>
    <property type="match status" value="1"/>
</dbReference>
<dbReference type="SUPFAM" id="SSF51306">
    <property type="entry name" value="LexA/Signal peptidase"/>
    <property type="match status" value="1"/>
</dbReference>
<keyword evidence="7" id="KW-0812">Transmembrane</keyword>
<comment type="catalytic activity">
    <reaction evidence="1 7">
        <text>Cleavage of hydrophobic, N-terminal signal or leader sequences from secreted and periplasmic proteins.</text>
        <dbReference type="EC" id="3.4.21.89"/>
    </reaction>
</comment>
<dbReference type="AlphaFoldDB" id="A0A9D1L9X0"/>
<feature type="region of interest" description="Disordered" evidence="8">
    <location>
        <begin position="1"/>
        <end position="34"/>
    </location>
</feature>
<dbReference type="PROSITE" id="PS00760">
    <property type="entry name" value="SPASE_I_2"/>
    <property type="match status" value="1"/>
</dbReference>
<feature type="transmembrane region" description="Helical" evidence="7">
    <location>
        <begin position="50"/>
        <end position="72"/>
    </location>
</feature>
<evidence type="ECO:0000256" key="7">
    <source>
        <dbReference type="RuleBase" id="RU362042"/>
    </source>
</evidence>
<evidence type="ECO:0000256" key="2">
    <source>
        <dbReference type="ARBA" id="ARBA00004401"/>
    </source>
</evidence>
<evidence type="ECO:0000256" key="3">
    <source>
        <dbReference type="ARBA" id="ARBA00009370"/>
    </source>
</evidence>
<proteinExistence type="inferred from homology"/>
<dbReference type="CDD" id="cd06530">
    <property type="entry name" value="S26_SPase_I"/>
    <property type="match status" value="1"/>
</dbReference>
<organism evidence="10 11">
    <name type="scientific">Candidatus Egerieisoma faecipullorum</name>
    <dbReference type="NCBI Taxonomy" id="2840963"/>
    <lineage>
        <taxon>Bacteria</taxon>
        <taxon>Bacillati</taxon>
        <taxon>Bacillota</taxon>
        <taxon>Clostridia</taxon>
        <taxon>Eubacteriales</taxon>
        <taxon>Clostridiaceae</taxon>
        <taxon>Clostridiaceae incertae sedis</taxon>
        <taxon>Candidatus Egerieisoma</taxon>
    </lineage>
</organism>
<dbReference type="GO" id="GO:0009003">
    <property type="term" value="F:signal peptidase activity"/>
    <property type="evidence" value="ECO:0007669"/>
    <property type="project" value="UniProtKB-EC"/>
</dbReference>
<feature type="domain" description="Peptidase S26" evidence="9">
    <location>
        <begin position="51"/>
        <end position="233"/>
    </location>
</feature>
<dbReference type="InterPro" id="IPR019757">
    <property type="entry name" value="Pept_S26A_signal_pept_1_Lys-AS"/>
</dbReference>
<reference evidence="10" key="2">
    <citation type="journal article" date="2021" name="PeerJ">
        <title>Extensive microbial diversity within the chicken gut microbiome revealed by metagenomics and culture.</title>
        <authorList>
            <person name="Gilroy R."/>
            <person name="Ravi A."/>
            <person name="Getino M."/>
            <person name="Pursley I."/>
            <person name="Horton D.L."/>
            <person name="Alikhan N.F."/>
            <person name="Baker D."/>
            <person name="Gharbi K."/>
            <person name="Hall N."/>
            <person name="Watson M."/>
            <person name="Adriaenssens E.M."/>
            <person name="Foster-Nyarko E."/>
            <person name="Jarju S."/>
            <person name="Secka A."/>
            <person name="Antonio M."/>
            <person name="Oren A."/>
            <person name="Chaudhuri R.R."/>
            <person name="La Ragione R."/>
            <person name="Hildebrand F."/>
            <person name="Pallen M.J."/>
        </authorList>
    </citation>
    <scope>NUCLEOTIDE SEQUENCE</scope>
    <source>
        <strain evidence="10">CHK195-4489</strain>
    </source>
</reference>
<dbReference type="PANTHER" id="PTHR43390">
    <property type="entry name" value="SIGNAL PEPTIDASE I"/>
    <property type="match status" value="1"/>
</dbReference>
<dbReference type="PANTHER" id="PTHR43390:SF1">
    <property type="entry name" value="CHLOROPLAST PROCESSING PEPTIDASE"/>
    <property type="match status" value="1"/>
</dbReference>
<evidence type="ECO:0000256" key="1">
    <source>
        <dbReference type="ARBA" id="ARBA00000677"/>
    </source>
</evidence>
<feature type="active site" evidence="6">
    <location>
        <position position="81"/>
    </location>
</feature>
<comment type="similarity">
    <text evidence="3 7">Belongs to the peptidase S26 family.</text>
</comment>
<evidence type="ECO:0000256" key="6">
    <source>
        <dbReference type="PIRSR" id="PIRSR600223-1"/>
    </source>
</evidence>
<evidence type="ECO:0000313" key="11">
    <source>
        <dbReference type="Proteomes" id="UP000824089"/>
    </source>
</evidence>
<sequence length="236" mass="26828">MNETEEKRDEATEPEEPACGIPEEAPAEEAAQPDAPEKKHFIKNKVVREILSWLLTIVLAMLIAIIINTYFFRISRVSGHSMQQTFQNNDIVYISRAPYLFGDVKRNDIVIFDSTFRERNFLLEIREAFQYNVISYKLFNVEQPTNYYIKRVIAVGGDTIQILEDGVYVNGTRLEEPYVNPEETPKYTNVSEELKNGTTVPEGTVFVMGDNRNHSTDSRVIGFVPEGDIIGKVIGG</sequence>
<dbReference type="InterPro" id="IPR000223">
    <property type="entry name" value="Pept_S26A_signal_pept_1"/>
</dbReference>
<gene>
    <name evidence="10" type="primary">lepB</name>
    <name evidence="10" type="ORF">IAD50_04640</name>
</gene>
<dbReference type="Proteomes" id="UP000824089">
    <property type="component" value="Unassembled WGS sequence"/>
</dbReference>
<dbReference type="InterPro" id="IPR019533">
    <property type="entry name" value="Peptidase_S26"/>
</dbReference>
<feature type="compositionally biased region" description="Low complexity" evidence="8">
    <location>
        <begin position="17"/>
        <end position="34"/>
    </location>
</feature>
<name>A0A9D1L9X0_9CLOT</name>
<dbReference type="Pfam" id="PF10502">
    <property type="entry name" value="Peptidase_S26"/>
    <property type="match status" value="1"/>
</dbReference>
<feature type="compositionally biased region" description="Basic and acidic residues" evidence="8">
    <location>
        <begin position="1"/>
        <end position="11"/>
    </location>
</feature>
<keyword evidence="5 7" id="KW-0378">Hydrolase</keyword>
<evidence type="ECO:0000259" key="9">
    <source>
        <dbReference type="Pfam" id="PF10502"/>
    </source>
</evidence>
<dbReference type="GO" id="GO:0005886">
    <property type="term" value="C:plasma membrane"/>
    <property type="evidence" value="ECO:0007669"/>
    <property type="project" value="UniProtKB-SubCell"/>
</dbReference>
<keyword evidence="7" id="KW-1133">Transmembrane helix</keyword>